<dbReference type="PANTHER" id="PTHR37419:SF1">
    <property type="entry name" value="SERINE_THREONINE-PROTEIN KINASE TOXIN HIPA"/>
    <property type="match status" value="1"/>
</dbReference>
<dbReference type="InterPro" id="IPR012893">
    <property type="entry name" value="HipA-like_C"/>
</dbReference>
<evidence type="ECO:0000313" key="6">
    <source>
        <dbReference type="Proteomes" id="UP000751614"/>
    </source>
</evidence>
<keyword evidence="2" id="KW-0808">Transferase</keyword>
<reference evidence="5 6" key="1">
    <citation type="submission" date="2019-05" db="EMBL/GenBank/DDBJ databases">
        <title>Flagellimonas sp. AsT0115, sp. nov., isolated from a marine red algae, Asparagopsis taxiformis.</title>
        <authorList>
            <person name="Kim J."/>
            <person name="Jeong S.E."/>
            <person name="Jeon C.O."/>
        </authorList>
    </citation>
    <scope>NUCLEOTIDE SEQUENCE [LARGE SCALE GENOMIC DNA]</scope>
    <source>
        <strain evidence="5 6">AsT0115</strain>
    </source>
</reference>
<keyword evidence="3" id="KW-0418">Kinase</keyword>
<evidence type="ECO:0000313" key="5">
    <source>
        <dbReference type="EMBL" id="TMU57716.1"/>
    </source>
</evidence>
<gene>
    <name evidence="5" type="ORF">FGG15_07905</name>
</gene>
<evidence type="ECO:0000259" key="4">
    <source>
        <dbReference type="Pfam" id="PF07804"/>
    </source>
</evidence>
<feature type="domain" description="HipA-like C-terminal" evidence="4">
    <location>
        <begin position="55"/>
        <end position="279"/>
    </location>
</feature>
<proteinExistence type="inferred from homology"/>
<dbReference type="Proteomes" id="UP000751614">
    <property type="component" value="Unassembled WGS sequence"/>
</dbReference>
<evidence type="ECO:0000256" key="1">
    <source>
        <dbReference type="ARBA" id="ARBA00010164"/>
    </source>
</evidence>
<dbReference type="EMBL" id="VCNI01000001">
    <property type="protein sequence ID" value="TMU57716.1"/>
    <property type="molecule type" value="Genomic_DNA"/>
</dbReference>
<comment type="similarity">
    <text evidence="1">Belongs to the HipA Ser/Thr kinase family.</text>
</comment>
<dbReference type="Pfam" id="PF07804">
    <property type="entry name" value="HipA_C"/>
    <property type="match status" value="1"/>
</dbReference>
<evidence type="ECO:0000256" key="2">
    <source>
        <dbReference type="ARBA" id="ARBA00022679"/>
    </source>
</evidence>
<dbReference type="InterPro" id="IPR052028">
    <property type="entry name" value="HipA_Ser/Thr_kinase"/>
</dbReference>
<evidence type="ECO:0000256" key="3">
    <source>
        <dbReference type="ARBA" id="ARBA00022777"/>
    </source>
</evidence>
<name>A0ABY2WSQ7_9FLAO</name>
<comment type="caution">
    <text evidence="5">The sequence shown here is derived from an EMBL/GenBank/DDBJ whole genome shotgun (WGS) entry which is preliminary data.</text>
</comment>
<protein>
    <submittedName>
        <fullName evidence="5">HipA domain-containing protein</fullName>
    </submittedName>
</protein>
<dbReference type="PANTHER" id="PTHR37419">
    <property type="entry name" value="SERINE/THREONINE-PROTEIN KINASE TOXIN HIPA"/>
    <property type="match status" value="1"/>
</dbReference>
<keyword evidence="6" id="KW-1185">Reference proteome</keyword>
<organism evidence="5 6">
    <name type="scientific">Flagellimonas algicola</name>
    <dbReference type="NCBI Taxonomy" id="2583815"/>
    <lineage>
        <taxon>Bacteria</taxon>
        <taxon>Pseudomonadati</taxon>
        <taxon>Bacteroidota</taxon>
        <taxon>Flavobacteriia</taxon>
        <taxon>Flavobacteriales</taxon>
        <taxon>Flavobacteriaceae</taxon>
        <taxon>Flagellimonas</taxon>
    </lineage>
</organism>
<sequence length="320" mass="36334">MKHKCLYCYDDLEGEKDFHESCSLEFFGTKEPPKLEYSLEQMSELAKDIVERSVSVPGVQPKLSMSLINEVQGAGNFRLTVVGALGGNYIFKPPSLDYPEMPQNEHATMRIAESFGIQTVPSSLIRLQSGELSYITKRIDRTEDGQKIHMLDMFQITEAFDKYKSSMEKIGKALHTYSDNTLLDKIFFFELTLFSFLTGNNDMHLKNFSMIKSTSGWLLAPAYDLLNVAIVNPKDEEELALTLGGKKSKLKRNHFESLGNGLGLTDKQIQGVFNRFYKKKDDAMNGINASFLSVEMKEKYTALLLERYERIYNTSSALDN</sequence>
<accession>A0ABY2WSQ7</accession>
<dbReference type="Gene3D" id="1.10.1070.20">
    <property type="match status" value="1"/>
</dbReference>